<reference evidence="1 2" key="1">
    <citation type="journal article" date="2019" name="Int. J. Syst. Evol. Microbiol.">
        <title>Clostridium fermenticellae sp. nov., isolated from the mud in a fermentation cellar for the production of the Chinese liquor, baijiu.</title>
        <authorList>
            <person name="Xu P.X."/>
            <person name="Chai L.J."/>
            <person name="Qiu T."/>
            <person name="Zhang X.J."/>
            <person name="Lu Z.M."/>
            <person name="Xiao C."/>
            <person name="Wang S.T."/>
            <person name="Shen C.H."/>
            <person name="Shi J.S."/>
            <person name="Xu Z.H."/>
        </authorList>
    </citation>
    <scope>NUCLEOTIDE SEQUENCE [LARGE SCALE GENOMIC DNA]</scope>
    <source>
        <strain evidence="1 2">JN500901</strain>
    </source>
</reference>
<dbReference type="EMBL" id="CP032416">
    <property type="protein sequence ID" value="AYD39082.1"/>
    <property type="molecule type" value="Genomic_DNA"/>
</dbReference>
<dbReference type="AlphaFoldDB" id="A0A386H090"/>
<proteinExistence type="predicted"/>
<sequence length="59" mass="6724">MLSFQDKMLVAQNCSEYEGYNIFSNISSISPNCDYCVNFKNGMCSKKLFNEIDGIIKLN</sequence>
<protein>
    <submittedName>
        <fullName evidence="1">Uncharacterized protein</fullName>
    </submittedName>
</protein>
<evidence type="ECO:0000313" key="2">
    <source>
        <dbReference type="Proteomes" id="UP000266301"/>
    </source>
</evidence>
<dbReference type="KEGG" id="cfer:D4Z93_00250"/>
<gene>
    <name evidence="1" type="ORF">D4Z93_00250</name>
</gene>
<dbReference type="Proteomes" id="UP000266301">
    <property type="component" value="Chromosome"/>
</dbReference>
<organism evidence="1 2">
    <name type="scientific">Clostridium fermenticellae</name>
    <dbReference type="NCBI Taxonomy" id="2068654"/>
    <lineage>
        <taxon>Bacteria</taxon>
        <taxon>Bacillati</taxon>
        <taxon>Bacillota</taxon>
        <taxon>Clostridia</taxon>
        <taxon>Eubacteriales</taxon>
        <taxon>Clostridiaceae</taxon>
        <taxon>Clostridium</taxon>
    </lineage>
</organism>
<name>A0A386H090_9CLOT</name>
<evidence type="ECO:0000313" key="1">
    <source>
        <dbReference type="EMBL" id="AYD39082.1"/>
    </source>
</evidence>
<dbReference type="RefSeq" id="WP_119969793.1">
    <property type="nucleotide sequence ID" value="NZ_CP032416.1"/>
</dbReference>
<keyword evidence="2" id="KW-1185">Reference proteome</keyword>
<accession>A0A386H090</accession>